<feature type="transmembrane region" description="Helical" evidence="7">
    <location>
        <begin position="106"/>
        <end position="126"/>
    </location>
</feature>
<evidence type="ECO:0000256" key="5">
    <source>
        <dbReference type="ARBA" id="ARBA00022989"/>
    </source>
</evidence>
<sequence>MAEKAYNIVDTSRISTFVISILLIVYGSFREVQTIDSCQAMFLPLGASASLLIMFFFFDSLQMVFAIFTAILATIAFAFLLLPMCQYMIQPCASGQKISFGVCGRFTAAEILSFCLSFFIVCVWILTGHWLLMDALGMGLCVAFIALVRLPSLKVSTLLLVGLLIYDVFWVFFSSYIFSANVMVKVATRPAENPVGLLAKKLHLTGFVRDAPKLSLPAKLVFPSSQNSSHFSMLGLGDIVMPGLLLCFVLRYDAYKKNQTGSAETGIPPTPSYVQKLTYFHCSLVGYFLGLLTATVSSEMFRAAQPALLYLVPFTLLPLLTMAYLKGDLRRMWHEPFIASVPSKHLEV</sequence>
<feature type="transmembrane region" description="Helical" evidence="7">
    <location>
        <begin position="41"/>
        <end position="58"/>
    </location>
</feature>
<dbReference type="PANTHER" id="PTHR12174:SF22">
    <property type="entry name" value="SIGNAL PEPTIDE PEPTIDASE-LIKE 3"/>
    <property type="match status" value="1"/>
</dbReference>
<gene>
    <name evidence="8" type="ORF">LOTGIDRAFT_180068</name>
</gene>
<dbReference type="STRING" id="225164.V4CNY4"/>
<dbReference type="Pfam" id="PF04258">
    <property type="entry name" value="Peptidase_A22B"/>
    <property type="match status" value="1"/>
</dbReference>
<dbReference type="GeneID" id="20244380"/>
<dbReference type="OMA" id="VDYQWAY"/>
<feature type="transmembrane region" description="Helical" evidence="7">
    <location>
        <begin position="231"/>
        <end position="250"/>
    </location>
</feature>
<feature type="transmembrane region" description="Helical" evidence="7">
    <location>
        <begin position="64"/>
        <end position="85"/>
    </location>
</feature>
<organism evidence="8 9">
    <name type="scientific">Lottia gigantea</name>
    <name type="common">Giant owl limpet</name>
    <dbReference type="NCBI Taxonomy" id="225164"/>
    <lineage>
        <taxon>Eukaryota</taxon>
        <taxon>Metazoa</taxon>
        <taxon>Spiralia</taxon>
        <taxon>Lophotrochozoa</taxon>
        <taxon>Mollusca</taxon>
        <taxon>Gastropoda</taxon>
        <taxon>Patellogastropoda</taxon>
        <taxon>Lottioidea</taxon>
        <taxon>Lottiidae</taxon>
        <taxon>Lottia</taxon>
    </lineage>
</organism>
<evidence type="ECO:0000313" key="8">
    <source>
        <dbReference type="EMBL" id="ESP04120.1"/>
    </source>
</evidence>
<evidence type="ECO:0000256" key="7">
    <source>
        <dbReference type="SAM" id="Phobius"/>
    </source>
</evidence>
<evidence type="ECO:0000256" key="1">
    <source>
        <dbReference type="ARBA" id="ARBA00004127"/>
    </source>
</evidence>
<feature type="transmembrane region" description="Helical" evidence="7">
    <location>
        <begin position="307"/>
        <end position="325"/>
    </location>
</feature>
<feature type="transmembrane region" description="Helical" evidence="7">
    <location>
        <begin position="277"/>
        <end position="295"/>
    </location>
</feature>
<dbReference type="InterPro" id="IPR007369">
    <property type="entry name" value="Peptidase_A22B_SPP"/>
</dbReference>
<reference evidence="8 9" key="1">
    <citation type="journal article" date="2013" name="Nature">
        <title>Insights into bilaterian evolution from three spiralian genomes.</title>
        <authorList>
            <person name="Simakov O."/>
            <person name="Marletaz F."/>
            <person name="Cho S.J."/>
            <person name="Edsinger-Gonzales E."/>
            <person name="Havlak P."/>
            <person name="Hellsten U."/>
            <person name="Kuo D.H."/>
            <person name="Larsson T."/>
            <person name="Lv J."/>
            <person name="Arendt D."/>
            <person name="Savage R."/>
            <person name="Osoegawa K."/>
            <person name="de Jong P."/>
            <person name="Grimwood J."/>
            <person name="Chapman J.A."/>
            <person name="Shapiro H."/>
            <person name="Aerts A."/>
            <person name="Otillar R.P."/>
            <person name="Terry A.Y."/>
            <person name="Boore J.L."/>
            <person name="Grigoriev I.V."/>
            <person name="Lindberg D.R."/>
            <person name="Seaver E.C."/>
            <person name="Weisblat D.A."/>
            <person name="Putnam N.H."/>
            <person name="Rokhsar D.S."/>
        </authorList>
    </citation>
    <scope>NUCLEOTIDE SEQUENCE [LARGE SCALE GENOMIC DNA]</scope>
</reference>
<dbReference type="GO" id="GO:0030660">
    <property type="term" value="C:Golgi-associated vesicle membrane"/>
    <property type="evidence" value="ECO:0007669"/>
    <property type="project" value="TreeGrafter"/>
</dbReference>
<evidence type="ECO:0000256" key="3">
    <source>
        <dbReference type="ARBA" id="ARBA00022692"/>
    </source>
</evidence>
<feature type="transmembrane region" description="Helical" evidence="7">
    <location>
        <begin position="157"/>
        <end position="178"/>
    </location>
</feature>
<keyword evidence="3 7" id="KW-0812">Transmembrane</keyword>
<feature type="transmembrane region" description="Helical" evidence="7">
    <location>
        <begin position="12"/>
        <end position="29"/>
    </location>
</feature>
<dbReference type="Proteomes" id="UP000030746">
    <property type="component" value="Unassembled WGS sequence"/>
</dbReference>
<keyword evidence="6 7" id="KW-0472">Membrane</keyword>
<dbReference type="GO" id="GO:0098554">
    <property type="term" value="C:cytoplasmic side of endoplasmic reticulum membrane"/>
    <property type="evidence" value="ECO:0007669"/>
    <property type="project" value="TreeGrafter"/>
</dbReference>
<accession>V4CNY4</accession>
<proteinExistence type="inferred from homology"/>
<protein>
    <recommendedName>
        <fullName evidence="10">Signal peptide peptidase-like 3</fullName>
    </recommendedName>
</protein>
<dbReference type="MEROPS" id="A22.005"/>
<evidence type="ECO:0000313" key="9">
    <source>
        <dbReference type="Proteomes" id="UP000030746"/>
    </source>
</evidence>
<dbReference type="EMBL" id="KB199882">
    <property type="protein sequence ID" value="ESP04120.1"/>
    <property type="molecule type" value="Genomic_DNA"/>
</dbReference>
<feature type="transmembrane region" description="Helical" evidence="7">
    <location>
        <begin position="132"/>
        <end position="150"/>
    </location>
</feature>
<dbReference type="GO" id="GO:0098553">
    <property type="term" value="C:lumenal side of endoplasmic reticulum membrane"/>
    <property type="evidence" value="ECO:0007669"/>
    <property type="project" value="TreeGrafter"/>
</dbReference>
<dbReference type="GO" id="GO:0033619">
    <property type="term" value="P:membrane protein proteolysis"/>
    <property type="evidence" value="ECO:0007669"/>
    <property type="project" value="TreeGrafter"/>
</dbReference>
<name>V4CNY4_LOTGI</name>
<keyword evidence="5 7" id="KW-1133">Transmembrane helix</keyword>
<dbReference type="KEGG" id="lgi:LOTGIDRAFT_180068"/>
<evidence type="ECO:0000256" key="6">
    <source>
        <dbReference type="ARBA" id="ARBA00023136"/>
    </source>
</evidence>
<dbReference type="SMART" id="SM00730">
    <property type="entry name" value="PSN"/>
    <property type="match status" value="1"/>
</dbReference>
<keyword evidence="4" id="KW-0378">Hydrolase</keyword>
<dbReference type="OrthoDB" id="29661at2759"/>
<comment type="similarity">
    <text evidence="2">Belongs to the peptidase A22B family.</text>
</comment>
<dbReference type="InterPro" id="IPR006639">
    <property type="entry name" value="Preselin/SPP"/>
</dbReference>
<dbReference type="HOGENOM" id="CLU_061449_0_0_1"/>
<dbReference type="GO" id="GO:0006465">
    <property type="term" value="P:signal peptide processing"/>
    <property type="evidence" value="ECO:0007669"/>
    <property type="project" value="TreeGrafter"/>
</dbReference>
<comment type="subcellular location">
    <subcellularLocation>
        <location evidence="1">Endomembrane system</location>
        <topology evidence="1">Multi-pass membrane protein</topology>
    </subcellularLocation>
</comment>
<dbReference type="PANTHER" id="PTHR12174">
    <property type="entry name" value="SIGNAL PEPTIDE PEPTIDASE"/>
    <property type="match status" value="1"/>
</dbReference>
<evidence type="ECO:0000256" key="4">
    <source>
        <dbReference type="ARBA" id="ARBA00022801"/>
    </source>
</evidence>
<evidence type="ECO:0008006" key="10">
    <source>
        <dbReference type="Google" id="ProtNLM"/>
    </source>
</evidence>
<keyword evidence="9" id="KW-1185">Reference proteome</keyword>
<dbReference type="RefSeq" id="XP_009045205.1">
    <property type="nucleotide sequence ID" value="XM_009046957.1"/>
</dbReference>
<evidence type="ECO:0000256" key="2">
    <source>
        <dbReference type="ARBA" id="ARBA00006859"/>
    </source>
</evidence>
<dbReference type="GO" id="GO:0042500">
    <property type="term" value="F:aspartic endopeptidase activity, intramembrane cleaving"/>
    <property type="evidence" value="ECO:0007669"/>
    <property type="project" value="InterPro"/>
</dbReference>
<dbReference type="CTD" id="20244380"/>
<dbReference type="AlphaFoldDB" id="V4CNY4"/>